<organism evidence="1 2">
    <name type="scientific">Echinococcus granulosus</name>
    <name type="common">Hydatid tapeworm</name>
    <dbReference type="NCBI Taxonomy" id="6210"/>
    <lineage>
        <taxon>Eukaryota</taxon>
        <taxon>Metazoa</taxon>
        <taxon>Spiralia</taxon>
        <taxon>Lophotrochozoa</taxon>
        <taxon>Platyhelminthes</taxon>
        <taxon>Cestoda</taxon>
        <taxon>Eucestoda</taxon>
        <taxon>Cyclophyllidea</taxon>
        <taxon>Taeniidae</taxon>
        <taxon>Echinococcus</taxon>
        <taxon>Echinococcus granulosus group</taxon>
    </lineage>
</organism>
<evidence type="ECO:0000313" key="2">
    <source>
        <dbReference type="Proteomes" id="UP000019149"/>
    </source>
</evidence>
<comment type="caution">
    <text evidence="1">The sequence shown here is derived from an EMBL/GenBank/DDBJ whole genome shotgun (WGS) entry which is preliminary data.</text>
</comment>
<dbReference type="KEGG" id="egl:EGR_06968"/>
<dbReference type="AlphaFoldDB" id="W6UXF1"/>
<dbReference type="RefSeq" id="XP_024349420.1">
    <property type="nucleotide sequence ID" value="XM_024496217.1"/>
</dbReference>
<gene>
    <name evidence="1" type="ORF">EGR_06968</name>
</gene>
<accession>W6UXF1</accession>
<keyword evidence="2" id="KW-1185">Reference proteome</keyword>
<proteinExistence type="predicted"/>
<sequence length="143" mass="16379">MFIEMAWNFSISGAFHLHCTATRQSANTGDLHGATCRSVRQRGRLSIPRPASHSAPYIDANVCSTPFAALSSYAFTKKEKVCSKASAMNSPKLSIRLRRKWMHRTSKKKKKKKKKEHIVFLENAKTEHEMEMAFCRNRTENVY</sequence>
<dbReference type="EMBL" id="APAU02000066">
    <property type="protein sequence ID" value="EUB58224.1"/>
    <property type="molecule type" value="Genomic_DNA"/>
</dbReference>
<reference evidence="1 2" key="1">
    <citation type="journal article" date="2013" name="Nat. Genet.">
        <title>The genome of the hydatid tapeworm Echinococcus granulosus.</title>
        <authorList>
            <person name="Zheng H."/>
            <person name="Zhang W."/>
            <person name="Zhang L."/>
            <person name="Zhang Z."/>
            <person name="Li J."/>
            <person name="Lu G."/>
            <person name="Zhu Y."/>
            <person name="Wang Y."/>
            <person name="Huang Y."/>
            <person name="Liu J."/>
            <person name="Kang H."/>
            <person name="Chen J."/>
            <person name="Wang L."/>
            <person name="Chen A."/>
            <person name="Yu S."/>
            <person name="Gao Z."/>
            <person name="Jin L."/>
            <person name="Gu W."/>
            <person name="Wang Z."/>
            <person name="Zhao L."/>
            <person name="Shi B."/>
            <person name="Wen H."/>
            <person name="Lin R."/>
            <person name="Jones M.K."/>
            <person name="Brejova B."/>
            <person name="Vinar T."/>
            <person name="Zhao G."/>
            <person name="McManus D.P."/>
            <person name="Chen Z."/>
            <person name="Zhou Y."/>
            <person name="Wang S."/>
        </authorList>
    </citation>
    <scope>NUCLEOTIDE SEQUENCE [LARGE SCALE GENOMIC DNA]</scope>
</reference>
<protein>
    <submittedName>
        <fullName evidence="1">Uncharacterized protein</fullName>
    </submittedName>
</protein>
<dbReference type="CTD" id="36342683"/>
<evidence type="ECO:0000313" key="1">
    <source>
        <dbReference type="EMBL" id="EUB58224.1"/>
    </source>
</evidence>
<dbReference type="Proteomes" id="UP000019149">
    <property type="component" value="Unassembled WGS sequence"/>
</dbReference>
<dbReference type="GeneID" id="36342683"/>
<name>W6UXF1_ECHGR</name>